<dbReference type="GO" id="GO:0005886">
    <property type="term" value="C:plasma membrane"/>
    <property type="evidence" value="ECO:0007669"/>
    <property type="project" value="InterPro"/>
</dbReference>
<keyword evidence="3" id="KW-1185">Reference proteome</keyword>
<dbReference type="EMBL" id="KZ305053">
    <property type="protein sequence ID" value="PIA35188.1"/>
    <property type="molecule type" value="Genomic_DNA"/>
</dbReference>
<feature type="compositionally biased region" description="Polar residues" evidence="1">
    <location>
        <begin position="130"/>
        <end position="139"/>
    </location>
</feature>
<dbReference type="AlphaFoldDB" id="A0A2G5CV79"/>
<gene>
    <name evidence="2" type="ORF">AQUCO_03600090v1</name>
</gene>
<dbReference type="PANTHER" id="PTHR33312">
    <property type="entry name" value="MEMBRANE-ASSOCIATED KINASE REGULATOR 4-RELATED"/>
    <property type="match status" value="1"/>
</dbReference>
<proteinExistence type="predicted"/>
<dbReference type="GO" id="GO:0019210">
    <property type="term" value="F:kinase inhibitor activity"/>
    <property type="evidence" value="ECO:0007669"/>
    <property type="project" value="InterPro"/>
</dbReference>
<accession>A0A2G5CV79</accession>
<evidence type="ECO:0000313" key="2">
    <source>
        <dbReference type="EMBL" id="PIA35188.1"/>
    </source>
</evidence>
<sequence>MCAIRDDDLDEAFSFSFSLQSIVLKELEEERAEDQDSEFEFNCITPDSPSSDPEQHFPADFLFFNGRLQPHSFPFQFNDNKIDYSRSPSRTSSINSSSFTTSRSNSSNSGSSCNSARTSSSEYRDKKPMYSTNDDTNTTMARLHSSTMKPDKVQPYGSRQRWQFMKPAPVLMIPAEIPRRRSSEAAVHQQSRLNKQVEKKHESSWFIIRLLRSILTLCRECHALEPSVNQEGS</sequence>
<dbReference type="OrthoDB" id="1917218at2759"/>
<dbReference type="InParanoid" id="A0A2G5CV79"/>
<feature type="compositionally biased region" description="Low complexity" evidence="1">
    <location>
        <begin position="85"/>
        <end position="121"/>
    </location>
</feature>
<evidence type="ECO:0000313" key="3">
    <source>
        <dbReference type="Proteomes" id="UP000230069"/>
    </source>
</evidence>
<dbReference type="PANTHER" id="PTHR33312:SF35">
    <property type="entry name" value="TPRXL"/>
    <property type="match status" value="1"/>
</dbReference>
<reference evidence="2 3" key="1">
    <citation type="submission" date="2017-09" db="EMBL/GenBank/DDBJ databases">
        <title>WGS assembly of Aquilegia coerulea Goldsmith.</title>
        <authorList>
            <person name="Hodges S."/>
            <person name="Kramer E."/>
            <person name="Nordborg M."/>
            <person name="Tomkins J."/>
            <person name="Borevitz J."/>
            <person name="Derieg N."/>
            <person name="Yan J."/>
            <person name="Mihaltcheva S."/>
            <person name="Hayes R.D."/>
            <person name="Rokhsar D."/>
        </authorList>
    </citation>
    <scope>NUCLEOTIDE SEQUENCE [LARGE SCALE GENOMIC DNA]</scope>
    <source>
        <strain evidence="3">cv. Goldsmith</strain>
    </source>
</reference>
<dbReference type="InterPro" id="IPR039620">
    <property type="entry name" value="BKI1/MAKR1/3/4"/>
</dbReference>
<protein>
    <submittedName>
        <fullName evidence="2">Uncharacterized protein</fullName>
    </submittedName>
</protein>
<dbReference type="Proteomes" id="UP000230069">
    <property type="component" value="Unassembled WGS sequence"/>
</dbReference>
<organism evidence="2 3">
    <name type="scientific">Aquilegia coerulea</name>
    <name type="common">Rocky mountain columbine</name>
    <dbReference type="NCBI Taxonomy" id="218851"/>
    <lineage>
        <taxon>Eukaryota</taxon>
        <taxon>Viridiplantae</taxon>
        <taxon>Streptophyta</taxon>
        <taxon>Embryophyta</taxon>
        <taxon>Tracheophyta</taxon>
        <taxon>Spermatophyta</taxon>
        <taxon>Magnoliopsida</taxon>
        <taxon>Ranunculales</taxon>
        <taxon>Ranunculaceae</taxon>
        <taxon>Thalictroideae</taxon>
        <taxon>Aquilegia</taxon>
    </lineage>
</organism>
<evidence type="ECO:0000256" key="1">
    <source>
        <dbReference type="SAM" id="MobiDB-lite"/>
    </source>
</evidence>
<feature type="region of interest" description="Disordered" evidence="1">
    <location>
        <begin position="84"/>
        <end position="139"/>
    </location>
</feature>
<name>A0A2G5CV79_AQUCA</name>